<dbReference type="PANTHER" id="PTHR12935:SF0">
    <property type="entry name" value="GAMMA-GLUTAMYLCYCLOTRANSFERASE"/>
    <property type="match status" value="1"/>
</dbReference>
<feature type="binding site" evidence="3">
    <location>
        <position position="117"/>
    </location>
    <ligand>
        <name>substrate</name>
    </ligand>
</feature>
<name>A0AAJ1AUM5_MEDGN</name>
<dbReference type="SUPFAM" id="SSF110857">
    <property type="entry name" value="Gamma-glutamyl cyclotransferase-like"/>
    <property type="match status" value="1"/>
</dbReference>
<reference evidence="5" key="1">
    <citation type="submission" date="2021-10" db="EMBL/GenBank/DDBJ databases">
        <title>Collection of gut derived symbiotic bacterial strains cultured from healthy donors.</title>
        <authorList>
            <person name="Lin H."/>
            <person name="Littmann E."/>
            <person name="Claire K."/>
            <person name="Pamer E."/>
        </authorList>
    </citation>
    <scope>NUCLEOTIDE SEQUENCE</scope>
    <source>
        <strain evidence="5">MSK.23.4</strain>
    </source>
</reference>
<dbReference type="InterPro" id="IPR017939">
    <property type="entry name" value="G-Glutamylcylcotransferase"/>
</dbReference>
<dbReference type="Proteomes" id="UP001297422">
    <property type="component" value="Unassembled WGS sequence"/>
</dbReference>
<dbReference type="EMBL" id="JAJBNC010000004">
    <property type="protein sequence ID" value="MCB5492720.1"/>
    <property type="molecule type" value="Genomic_DNA"/>
</dbReference>
<dbReference type="InterPro" id="IPR036568">
    <property type="entry name" value="GGCT-like_sf"/>
</dbReference>
<evidence type="ECO:0000313" key="5">
    <source>
        <dbReference type="EMBL" id="MCB5492720.1"/>
    </source>
</evidence>
<gene>
    <name evidence="5" type="ORF">LIQ10_03045</name>
</gene>
<dbReference type="InterPro" id="IPR009288">
    <property type="entry name" value="AIG2-like_dom"/>
</dbReference>
<accession>A0AAJ1AUM5</accession>
<evidence type="ECO:0000256" key="2">
    <source>
        <dbReference type="PIRSR" id="PIRSR617939-1"/>
    </source>
</evidence>
<dbReference type="PANTHER" id="PTHR12935">
    <property type="entry name" value="GAMMA-GLUTAMYLCYCLOTRANSFERASE"/>
    <property type="match status" value="1"/>
</dbReference>
<comment type="caution">
    <text evidence="5">The sequence shown here is derived from an EMBL/GenBank/DDBJ whole genome shotgun (WGS) entry which is preliminary data.</text>
</comment>
<proteinExistence type="predicted"/>
<dbReference type="GO" id="GO:0003839">
    <property type="term" value="F:gamma-glutamylcyclotransferase activity"/>
    <property type="evidence" value="ECO:0007669"/>
    <property type="project" value="InterPro"/>
</dbReference>
<dbReference type="Gene3D" id="3.10.490.10">
    <property type="entry name" value="Gamma-glutamyl cyclotransferase-like"/>
    <property type="match status" value="1"/>
</dbReference>
<feature type="active site" description="Proton acceptor" evidence="2">
    <location>
        <position position="76"/>
    </location>
</feature>
<evidence type="ECO:0000256" key="3">
    <source>
        <dbReference type="PIRSR" id="PIRSR617939-2"/>
    </source>
</evidence>
<dbReference type="CDD" id="cd06661">
    <property type="entry name" value="GGCT_like"/>
    <property type="match status" value="1"/>
</dbReference>
<evidence type="ECO:0000256" key="1">
    <source>
        <dbReference type="ARBA" id="ARBA00023239"/>
    </source>
</evidence>
<protein>
    <submittedName>
        <fullName evidence="5">Gamma-glutamylcyclotransferase</fullName>
    </submittedName>
</protein>
<organism evidence="5 6">
    <name type="scientific">Mediterraneibacter gnavus</name>
    <name type="common">Ruminococcus gnavus</name>
    <dbReference type="NCBI Taxonomy" id="33038"/>
    <lineage>
        <taxon>Bacteria</taxon>
        <taxon>Bacillati</taxon>
        <taxon>Bacillota</taxon>
        <taxon>Clostridia</taxon>
        <taxon>Lachnospirales</taxon>
        <taxon>Lachnospiraceae</taxon>
        <taxon>Mediterraneibacter</taxon>
    </lineage>
</organism>
<feature type="binding site" evidence="3">
    <location>
        <begin position="4"/>
        <end position="9"/>
    </location>
    <ligand>
        <name>substrate</name>
    </ligand>
</feature>
<evidence type="ECO:0000259" key="4">
    <source>
        <dbReference type="Pfam" id="PF06094"/>
    </source>
</evidence>
<dbReference type="RefSeq" id="WP_173878479.1">
    <property type="nucleotide sequence ID" value="NZ_JAAIMT010000003.1"/>
</dbReference>
<sequence>MKLYVAYGSNLNKQQMRHRCPSAKPVYTGYLNNWELIYRGSKTGSYATIRRKKGYRVPVVVWGIQHSDERNLDIYEGYPRFYSKQNVYVTISDDSHIKAMVYIMFKGAKPGQPSERYIDTIYQGYKDFGLDYDFLRTSLLTNIQETKKERG</sequence>
<feature type="domain" description="Gamma-glutamylcyclotransferase AIG2-like" evidence="4">
    <location>
        <begin position="5"/>
        <end position="110"/>
    </location>
</feature>
<evidence type="ECO:0000313" key="6">
    <source>
        <dbReference type="Proteomes" id="UP001297422"/>
    </source>
</evidence>
<dbReference type="InterPro" id="IPR013024">
    <property type="entry name" value="GGCT-like"/>
</dbReference>
<keyword evidence="1" id="KW-0456">Lyase</keyword>
<dbReference type="AlphaFoldDB" id="A0AAJ1AUM5"/>
<dbReference type="Pfam" id="PF06094">
    <property type="entry name" value="GGACT"/>
    <property type="match status" value="1"/>
</dbReference>